<dbReference type="OrthoDB" id="3034343at2759"/>
<dbReference type="SUPFAM" id="SSF57701">
    <property type="entry name" value="Zn2/Cys6 DNA-binding domain"/>
    <property type="match status" value="1"/>
</dbReference>
<dbReference type="GO" id="GO:0008270">
    <property type="term" value="F:zinc ion binding"/>
    <property type="evidence" value="ECO:0007669"/>
    <property type="project" value="InterPro"/>
</dbReference>
<dbReference type="EMBL" id="KQ086007">
    <property type="protein sequence ID" value="KLO11151.1"/>
    <property type="molecule type" value="Genomic_DNA"/>
</dbReference>
<dbReference type="InParanoid" id="A0A0H2S2B3"/>
<evidence type="ECO:0000313" key="3">
    <source>
        <dbReference type="Proteomes" id="UP000053477"/>
    </source>
</evidence>
<dbReference type="InterPro" id="IPR001138">
    <property type="entry name" value="Zn2Cys6_DnaBD"/>
</dbReference>
<dbReference type="InterPro" id="IPR036864">
    <property type="entry name" value="Zn2-C6_fun-type_DNA-bd_sf"/>
</dbReference>
<keyword evidence="3" id="KW-1185">Reference proteome</keyword>
<evidence type="ECO:0000313" key="2">
    <source>
        <dbReference type="EMBL" id="KLO11151.1"/>
    </source>
</evidence>
<dbReference type="GO" id="GO:0000981">
    <property type="term" value="F:DNA-binding transcription factor activity, RNA polymerase II-specific"/>
    <property type="evidence" value="ECO:0007669"/>
    <property type="project" value="InterPro"/>
</dbReference>
<dbReference type="AlphaFoldDB" id="A0A0H2S2B3"/>
<name>A0A0H2S2B3_9AGAM</name>
<gene>
    <name evidence="2" type="ORF">SCHPADRAFT_483299</name>
</gene>
<feature type="domain" description="Zn(2)-C6 fungal-type" evidence="1">
    <location>
        <begin position="22"/>
        <end position="56"/>
    </location>
</feature>
<sequence>MSSSQEGLSGYQIGARNRNPYPCDHCIRDRRKCEVQTGVPCIRCTEKGRSCTVHGYTKEYYHNALVQENFNRHPFLFPRTEGDGFLALMNSNGHLCLQHVTLHYVKIGPPIVVNPQVLQWINGNQTSMVDNMFNQLYNNNNNF</sequence>
<dbReference type="CDD" id="cd00067">
    <property type="entry name" value="GAL4"/>
    <property type="match status" value="1"/>
</dbReference>
<protein>
    <recommendedName>
        <fullName evidence="1">Zn(2)-C6 fungal-type domain-containing protein</fullName>
    </recommendedName>
</protein>
<organism evidence="2 3">
    <name type="scientific">Schizopora paradoxa</name>
    <dbReference type="NCBI Taxonomy" id="27342"/>
    <lineage>
        <taxon>Eukaryota</taxon>
        <taxon>Fungi</taxon>
        <taxon>Dikarya</taxon>
        <taxon>Basidiomycota</taxon>
        <taxon>Agaricomycotina</taxon>
        <taxon>Agaricomycetes</taxon>
        <taxon>Hymenochaetales</taxon>
        <taxon>Schizoporaceae</taxon>
        <taxon>Schizopora</taxon>
    </lineage>
</organism>
<dbReference type="Pfam" id="PF00172">
    <property type="entry name" value="Zn_clus"/>
    <property type="match status" value="1"/>
</dbReference>
<dbReference type="Proteomes" id="UP000053477">
    <property type="component" value="Unassembled WGS sequence"/>
</dbReference>
<evidence type="ECO:0000259" key="1">
    <source>
        <dbReference type="Pfam" id="PF00172"/>
    </source>
</evidence>
<accession>A0A0H2S2B3</accession>
<reference evidence="2 3" key="1">
    <citation type="submission" date="2015-04" db="EMBL/GenBank/DDBJ databases">
        <title>Complete genome sequence of Schizopora paradoxa KUC8140, a cosmopolitan wood degrader in East Asia.</title>
        <authorList>
            <consortium name="DOE Joint Genome Institute"/>
            <person name="Min B."/>
            <person name="Park H."/>
            <person name="Jang Y."/>
            <person name="Kim J.-J."/>
            <person name="Kim K.H."/>
            <person name="Pangilinan J."/>
            <person name="Lipzen A."/>
            <person name="Riley R."/>
            <person name="Grigoriev I.V."/>
            <person name="Spatafora J.W."/>
            <person name="Choi I.-G."/>
        </authorList>
    </citation>
    <scope>NUCLEOTIDE SEQUENCE [LARGE SCALE GENOMIC DNA]</scope>
    <source>
        <strain evidence="2 3">KUC8140</strain>
    </source>
</reference>
<proteinExistence type="predicted"/>